<feature type="transmembrane region" description="Helical" evidence="7">
    <location>
        <begin position="64"/>
        <end position="85"/>
    </location>
</feature>
<sequence length="97" mass="11112">MADGTHLGQHALAYAVAVYAITLFQRRLYNFPPWQQVLPIMVALLIEQLMTVLIATFVGDSRQALLYFFAVLTGSLCWIPIWYLLRIQHGPILPRQQ</sequence>
<gene>
    <name evidence="8" type="ORF">CARN6_2400</name>
</gene>
<name>E6QNQ8_9ZZZZ</name>
<dbReference type="InterPro" id="IPR007227">
    <property type="entry name" value="Cell_shape_determining_MreD"/>
</dbReference>
<keyword evidence="4" id="KW-0133">Cell shape</keyword>
<keyword evidence="2" id="KW-1003">Cell membrane</keyword>
<accession>E6QNQ8</accession>
<evidence type="ECO:0000256" key="3">
    <source>
        <dbReference type="ARBA" id="ARBA00022692"/>
    </source>
</evidence>
<feature type="transmembrane region" description="Helical" evidence="7">
    <location>
        <begin position="37"/>
        <end position="58"/>
    </location>
</feature>
<dbReference type="InterPro" id="IPR026034">
    <property type="entry name" value="MreD_proteobac"/>
</dbReference>
<evidence type="ECO:0000256" key="4">
    <source>
        <dbReference type="ARBA" id="ARBA00022960"/>
    </source>
</evidence>
<organism evidence="8">
    <name type="scientific">mine drainage metagenome</name>
    <dbReference type="NCBI Taxonomy" id="410659"/>
    <lineage>
        <taxon>unclassified sequences</taxon>
        <taxon>metagenomes</taxon>
        <taxon>ecological metagenomes</taxon>
    </lineage>
</organism>
<reference evidence="8" key="1">
    <citation type="submission" date="2009-10" db="EMBL/GenBank/DDBJ databases">
        <title>Diversity of trophic interactions inside an arsenic-rich microbial ecosystem.</title>
        <authorList>
            <person name="Bertin P.N."/>
            <person name="Heinrich-Salmeron A."/>
            <person name="Pelletier E."/>
            <person name="Goulhen-Chollet F."/>
            <person name="Arsene-Ploetze F."/>
            <person name="Gallien S."/>
            <person name="Calteau A."/>
            <person name="Vallenet D."/>
            <person name="Casiot C."/>
            <person name="Chane-Woon-Ming B."/>
            <person name="Giloteaux L."/>
            <person name="Barakat M."/>
            <person name="Bonnefoy V."/>
            <person name="Bruneel O."/>
            <person name="Chandler M."/>
            <person name="Cleiss J."/>
            <person name="Duran R."/>
            <person name="Elbaz-Poulichet F."/>
            <person name="Fonknechten N."/>
            <person name="Lauga B."/>
            <person name="Mornico D."/>
            <person name="Ortet P."/>
            <person name="Schaeffer C."/>
            <person name="Siguier P."/>
            <person name="Alexander Thil Smith A."/>
            <person name="Van Dorsselaer A."/>
            <person name="Weissenbach J."/>
            <person name="Medigue C."/>
            <person name="Le Paslier D."/>
        </authorList>
    </citation>
    <scope>NUCLEOTIDE SEQUENCE</scope>
</reference>
<dbReference type="PANTHER" id="PTHR37484">
    <property type="entry name" value="ROD SHAPE-DETERMINING PROTEIN MRED"/>
    <property type="match status" value="1"/>
</dbReference>
<evidence type="ECO:0000256" key="5">
    <source>
        <dbReference type="ARBA" id="ARBA00022989"/>
    </source>
</evidence>
<keyword evidence="3 7" id="KW-0812">Transmembrane</keyword>
<evidence type="ECO:0000256" key="2">
    <source>
        <dbReference type="ARBA" id="ARBA00022475"/>
    </source>
</evidence>
<keyword evidence="5 7" id="KW-1133">Transmembrane helix</keyword>
<evidence type="ECO:0000313" key="8">
    <source>
        <dbReference type="EMBL" id="CBI08879.1"/>
    </source>
</evidence>
<feature type="transmembrane region" description="Helical" evidence="7">
    <location>
        <begin position="6"/>
        <end position="25"/>
    </location>
</feature>
<proteinExistence type="predicted"/>
<dbReference type="PANTHER" id="PTHR37484:SF1">
    <property type="entry name" value="ROD SHAPE-DETERMINING PROTEIN MRED"/>
    <property type="match status" value="1"/>
</dbReference>
<keyword evidence="6 7" id="KW-0472">Membrane</keyword>
<evidence type="ECO:0000256" key="7">
    <source>
        <dbReference type="SAM" id="Phobius"/>
    </source>
</evidence>
<evidence type="ECO:0000256" key="6">
    <source>
        <dbReference type="ARBA" id="ARBA00023136"/>
    </source>
</evidence>
<dbReference type="GO" id="GO:0008360">
    <property type="term" value="P:regulation of cell shape"/>
    <property type="evidence" value="ECO:0007669"/>
    <property type="project" value="UniProtKB-KW"/>
</dbReference>
<dbReference type="AlphaFoldDB" id="E6QNQ8"/>
<dbReference type="Pfam" id="PF04093">
    <property type="entry name" value="MreD"/>
    <property type="match status" value="1"/>
</dbReference>
<dbReference type="NCBIfam" id="TIGR03426">
    <property type="entry name" value="shape_MreD"/>
    <property type="match status" value="1"/>
</dbReference>
<protein>
    <submittedName>
        <fullName evidence="8">Putative Rod shape-determining protein mreD</fullName>
    </submittedName>
</protein>
<evidence type="ECO:0000256" key="1">
    <source>
        <dbReference type="ARBA" id="ARBA00004651"/>
    </source>
</evidence>
<dbReference type="GO" id="GO:0005886">
    <property type="term" value="C:plasma membrane"/>
    <property type="evidence" value="ECO:0007669"/>
    <property type="project" value="UniProtKB-SubCell"/>
</dbReference>
<dbReference type="EMBL" id="CABQ01000288">
    <property type="protein sequence ID" value="CBI08879.1"/>
    <property type="molecule type" value="Genomic_DNA"/>
</dbReference>
<comment type="subcellular location">
    <subcellularLocation>
        <location evidence="1">Cell membrane</location>
        <topology evidence="1">Multi-pass membrane protein</topology>
    </subcellularLocation>
</comment>
<comment type="caution">
    <text evidence="8">The sequence shown here is derived from an EMBL/GenBank/DDBJ whole genome shotgun (WGS) entry which is preliminary data.</text>
</comment>